<dbReference type="Proteomes" id="UP000308768">
    <property type="component" value="Unassembled WGS sequence"/>
</dbReference>
<evidence type="ECO:0000256" key="1">
    <source>
        <dbReference type="SAM" id="MobiDB-lite"/>
    </source>
</evidence>
<protein>
    <submittedName>
        <fullName evidence="2">Uncharacterized protein</fullName>
    </submittedName>
</protein>
<accession>A0A4U0WF55</accession>
<dbReference type="EMBL" id="NAJN01001739">
    <property type="protein sequence ID" value="TKA61444.1"/>
    <property type="molecule type" value="Genomic_DNA"/>
</dbReference>
<dbReference type="OrthoDB" id="3485856at2759"/>
<evidence type="ECO:0000313" key="2">
    <source>
        <dbReference type="EMBL" id="TKA61444.1"/>
    </source>
</evidence>
<evidence type="ECO:0000313" key="3">
    <source>
        <dbReference type="Proteomes" id="UP000308768"/>
    </source>
</evidence>
<feature type="region of interest" description="Disordered" evidence="1">
    <location>
        <begin position="219"/>
        <end position="288"/>
    </location>
</feature>
<feature type="compositionally biased region" description="Basic and acidic residues" evidence="1">
    <location>
        <begin position="258"/>
        <end position="288"/>
    </location>
</feature>
<sequence length="288" mass="33048">MAMQFHHNNPPRKITPPDSFITAPLTPPLTGKKPSEAVVKIHKLLRYRQSGGRVSETPWRTFKLQPDEYDELLCLFKNDESLWGFVENKVRYEQCAEFNLQYAVLTTVADDYILETNGSIRVVVGLDIDYKTKKATISMWRPEYVTDGQGHMELEAAQTMENQIFRDEFGNANVAQDAGLRLELRDFAPENLARGLTDFFLIDSVTLCRFLDEAEKEEQEAKQRQGVVQPLLPGAKKRRREKTPPEELDSEDDQKFEDDERRVRARASNDDSSYKSSGSEEQRIGDPV</sequence>
<feature type="compositionally biased region" description="Acidic residues" evidence="1">
    <location>
        <begin position="246"/>
        <end position="257"/>
    </location>
</feature>
<comment type="caution">
    <text evidence="2">The sequence shown here is derived from an EMBL/GenBank/DDBJ whole genome shotgun (WGS) entry which is preliminary data.</text>
</comment>
<feature type="region of interest" description="Disordered" evidence="1">
    <location>
        <begin position="1"/>
        <end position="20"/>
    </location>
</feature>
<name>A0A4U0WF55_9PEZI</name>
<organism evidence="2 3">
    <name type="scientific">Cryomyces minteri</name>
    <dbReference type="NCBI Taxonomy" id="331657"/>
    <lineage>
        <taxon>Eukaryota</taxon>
        <taxon>Fungi</taxon>
        <taxon>Dikarya</taxon>
        <taxon>Ascomycota</taxon>
        <taxon>Pezizomycotina</taxon>
        <taxon>Dothideomycetes</taxon>
        <taxon>Dothideomycetes incertae sedis</taxon>
        <taxon>Cryomyces</taxon>
    </lineage>
</organism>
<dbReference type="AlphaFoldDB" id="A0A4U0WF55"/>
<keyword evidence="3" id="KW-1185">Reference proteome</keyword>
<proteinExistence type="predicted"/>
<gene>
    <name evidence="2" type="ORF">B0A49_11799</name>
</gene>
<dbReference type="STRING" id="331657.A0A4U0WF55"/>
<reference evidence="2 3" key="1">
    <citation type="submission" date="2017-03" db="EMBL/GenBank/DDBJ databases">
        <title>Genomes of endolithic fungi from Antarctica.</title>
        <authorList>
            <person name="Coleine C."/>
            <person name="Masonjones S."/>
            <person name="Stajich J.E."/>
        </authorList>
    </citation>
    <scope>NUCLEOTIDE SEQUENCE [LARGE SCALE GENOMIC DNA]</scope>
    <source>
        <strain evidence="2 3">CCFEE 5187</strain>
    </source>
</reference>